<dbReference type="Pfam" id="PF24883">
    <property type="entry name" value="NPHP3_N"/>
    <property type="match status" value="1"/>
</dbReference>
<feature type="non-terminal residue" evidence="3">
    <location>
        <position position="1"/>
    </location>
</feature>
<dbReference type="AlphaFoldDB" id="A0A166LH52"/>
<dbReference type="Proteomes" id="UP000076532">
    <property type="component" value="Unassembled WGS sequence"/>
</dbReference>
<feature type="non-terminal residue" evidence="3">
    <location>
        <position position="155"/>
    </location>
</feature>
<dbReference type="OrthoDB" id="5106486at2759"/>
<name>A0A166LH52_9AGAM</name>
<dbReference type="SUPFAM" id="SSF52540">
    <property type="entry name" value="P-loop containing nucleoside triphosphate hydrolases"/>
    <property type="match status" value="1"/>
</dbReference>
<accession>A0A166LH52</accession>
<feature type="domain" description="Nephrocystin 3-like N-terminal" evidence="2">
    <location>
        <begin position="18"/>
        <end position="149"/>
    </location>
</feature>
<evidence type="ECO:0000256" key="1">
    <source>
        <dbReference type="ARBA" id="ARBA00022737"/>
    </source>
</evidence>
<protein>
    <recommendedName>
        <fullName evidence="2">Nephrocystin 3-like N-terminal domain-containing protein</fullName>
    </recommendedName>
</protein>
<proteinExistence type="predicted"/>
<evidence type="ECO:0000313" key="3">
    <source>
        <dbReference type="EMBL" id="KZP22951.1"/>
    </source>
</evidence>
<keyword evidence="4" id="KW-1185">Reference proteome</keyword>
<evidence type="ECO:0000259" key="2">
    <source>
        <dbReference type="Pfam" id="PF24883"/>
    </source>
</evidence>
<dbReference type="InterPro" id="IPR056884">
    <property type="entry name" value="NPHP3-like_N"/>
</dbReference>
<sequence>THHILQNLISDLTALAPETNVIWLYGMAGSGKSTISTTVAERLHERGQCGAFLFFDRNIPAQSGPNGVIRTIACQLALSNAILRDAICDAIEQDTQIATRTLDAQFKALLLGPLRSSLSKMTRPMVIVLDAFDECGDAESRRALVYLLIKNLPLL</sequence>
<dbReference type="PANTHER" id="PTHR10039:SF16">
    <property type="entry name" value="GPI INOSITOL-DEACYLASE"/>
    <property type="match status" value="1"/>
</dbReference>
<reference evidence="3 4" key="1">
    <citation type="journal article" date="2016" name="Mol. Biol. Evol.">
        <title>Comparative Genomics of Early-Diverging Mushroom-Forming Fungi Provides Insights into the Origins of Lignocellulose Decay Capabilities.</title>
        <authorList>
            <person name="Nagy L.G."/>
            <person name="Riley R."/>
            <person name="Tritt A."/>
            <person name="Adam C."/>
            <person name="Daum C."/>
            <person name="Floudas D."/>
            <person name="Sun H."/>
            <person name="Yadav J.S."/>
            <person name="Pangilinan J."/>
            <person name="Larsson K.H."/>
            <person name="Matsuura K."/>
            <person name="Barry K."/>
            <person name="Labutti K."/>
            <person name="Kuo R."/>
            <person name="Ohm R.A."/>
            <person name="Bhattacharya S.S."/>
            <person name="Shirouzu T."/>
            <person name="Yoshinaga Y."/>
            <person name="Martin F.M."/>
            <person name="Grigoriev I.V."/>
            <person name="Hibbett D.S."/>
        </authorList>
    </citation>
    <scope>NUCLEOTIDE SEQUENCE [LARGE SCALE GENOMIC DNA]</scope>
    <source>
        <strain evidence="3 4">CBS 109695</strain>
    </source>
</reference>
<gene>
    <name evidence="3" type="ORF">FIBSPDRAFT_669340</name>
</gene>
<dbReference type="InterPro" id="IPR027417">
    <property type="entry name" value="P-loop_NTPase"/>
</dbReference>
<dbReference type="EMBL" id="KV417536">
    <property type="protein sequence ID" value="KZP22951.1"/>
    <property type="molecule type" value="Genomic_DNA"/>
</dbReference>
<organism evidence="3 4">
    <name type="scientific">Athelia psychrophila</name>
    <dbReference type="NCBI Taxonomy" id="1759441"/>
    <lineage>
        <taxon>Eukaryota</taxon>
        <taxon>Fungi</taxon>
        <taxon>Dikarya</taxon>
        <taxon>Basidiomycota</taxon>
        <taxon>Agaricomycotina</taxon>
        <taxon>Agaricomycetes</taxon>
        <taxon>Agaricomycetidae</taxon>
        <taxon>Atheliales</taxon>
        <taxon>Atheliaceae</taxon>
        <taxon>Athelia</taxon>
    </lineage>
</organism>
<evidence type="ECO:0000313" key="4">
    <source>
        <dbReference type="Proteomes" id="UP000076532"/>
    </source>
</evidence>
<dbReference type="STRING" id="436010.A0A166LH52"/>
<keyword evidence="1" id="KW-0677">Repeat</keyword>
<dbReference type="Gene3D" id="3.40.50.300">
    <property type="entry name" value="P-loop containing nucleotide triphosphate hydrolases"/>
    <property type="match status" value="1"/>
</dbReference>
<dbReference type="PANTHER" id="PTHR10039">
    <property type="entry name" value="AMELOGENIN"/>
    <property type="match status" value="1"/>
</dbReference>